<dbReference type="InterPro" id="IPR012659">
    <property type="entry name" value="CHP02444"/>
</dbReference>
<evidence type="ECO:0000313" key="2">
    <source>
        <dbReference type="Proteomes" id="UP000054869"/>
    </source>
</evidence>
<accession>A0A0W0VQ23</accession>
<dbReference type="RefSeq" id="WP_051546208.1">
    <property type="nucleotide sequence ID" value="NZ_CAAAJD010000026.1"/>
</dbReference>
<proteinExistence type="predicted"/>
<dbReference type="eggNOG" id="COG5589">
    <property type="taxonomic scope" value="Bacteria"/>
</dbReference>
<sequence>MSTQDNDLVKCVDNAFWQFSLHVYQNPDVKECCLNLQNSTGVNVNLLLLCCWLSSYTEAIEQAEFIAACRLVEDWHKQVTESLRQVRRFLKNKQSESWVNLFYHTILNAEITSEAYQQQLLFSYFKHRTAVDMSVNKNSSIISQTQSSAAIELRKKSNEEIALGYLHWLLNDMDIEINSQLNRQLVDFVKNTLRSCHCTSSFIK</sequence>
<dbReference type="STRING" id="45067.Llan_1369"/>
<reference evidence="1 2" key="1">
    <citation type="submission" date="2015-11" db="EMBL/GenBank/DDBJ databases">
        <title>Genomic analysis of 38 Legionella species identifies large and diverse effector repertoires.</title>
        <authorList>
            <person name="Burstein D."/>
            <person name="Amaro F."/>
            <person name="Zusman T."/>
            <person name="Lifshitz Z."/>
            <person name="Cohen O."/>
            <person name="Gilbert J.A."/>
            <person name="Pupko T."/>
            <person name="Shuman H.A."/>
            <person name="Segal G."/>
        </authorList>
    </citation>
    <scope>NUCLEOTIDE SEQUENCE [LARGE SCALE GENOMIC DNA]</scope>
    <source>
        <strain evidence="1 2">ATCC 49751</strain>
    </source>
</reference>
<evidence type="ECO:0008006" key="3">
    <source>
        <dbReference type="Google" id="ProtNLM"/>
    </source>
</evidence>
<dbReference type="NCBIfam" id="TIGR02444">
    <property type="entry name" value="TIGR02444 family protein"/>
    <property type="match status" value="1"/>
</dbReference>
<dbReference type="Pfam" id="PF09523">
    <property type="entry name" value="DUF2390"/>
    <property type="match status" value="1"/>
</dbReference>
<dbReference type="OrthoDB" id="5795846at2"/>
<dbReference type="PATRIC" id="fig|45067.4.peg.1435"/>
<name>A0A0W0VQ23_9GAMM</name>
<dbReference type="EMBL" id="LNYI01000028">
    <property type="protein sequence ID" value="KTD22106.1"/>
    <property type="molecule type" value="Genomic_DNA"/>
</dbReference>
<keyword evidence="2" id="KW-1185">Reference proteome</keyword>
<protein>
    <recommendedName>
        <fullName evidence="3">TIGR02444 family protein</fullName>
    </recommendedName>
</protein>
<evidence type="ECO:0000313" key="1">
    <source>
        <dbReference type="EMBL" id="KTD22106.1"/>
    </source>
</evidence>
<dbReference type="Proteomes" id="UP000054869">
    <property type="component" value="Unassembled WGS sequence"/>
</dbReference>
<organism evidence="1 2">
    <name type="scientific">Legionella lansingensis</name>
    <dbReference type="NCBI Taxonomy" id="45067"/>
    <lineage>
        <taxon>Bacteria</taxon>
        <taxon>Pseudomonadati</taxon>
        <taxon>Pseudomonadota</taxon>
        <taxon>Gammaproteobacteria</taxon>
        <taxon>Legionellales</taxon>
        <taxon>Legionellaceae</taxon>
        <taxon>Legionella</taxon>
    </lineage>
</organism>
<gene>
    <name evidence="1" type="ORF">Llan_1369</name>
</gene>
<comment type="caution">
    <text evidence="1">The sequence shown here is derived from an EMBL/GenBank/DDBJ whole genome shotgun (WGS) entry which is preliminary data.</text>
</comment>
<dbReference type="AlphaFoldDB" id="A0A0W0VQ23"/>